<dbReference type="eggNOG" id="COG3832">
    <property type="taxonomic scope" value="Bacteria"/>
</dbReference>
<organism evidence="1 2">
    <name type="scientific">Streptantibioticus cattleyicolor (strain ATCC 35852 / DSM 46488 / JCM 4925 / NBRC 14057 / NRRL 8057)</name>
    <name type="common">Streptomyces cattleya</name>
    <dbReference type="NCBI Taxonomy" id="1003195"/>
    <lineage>
        <taxon>Bacteria</taxon>
        <taxon>Bacillati</taxon>
        <taxon>Actinomycetota</taxon>
        <taxon>Actinomycetes</taxon>
        <taxon>Kitasatosporales</taxon>
        <taxon>Streptomycetaceae</taxon>
        <taxon>Streptantibioticus</taxon>
    </lineage>
</organism>
<keyword evidence="2" id="KW-1185">Reference proteome</keyword>
<dbReference type="AlphaFoldDB" id="G8WVW3"/>
<protein>
    <recommendedName>
        <fullName evidence="3">Polyketide cyclase / dehydrase and lipid transport</fullName>
    </recommendedName>
</protein>
<dbReference type="Gene3D" id="3.30.530.20">
    <property type="match status" value="1"/>
</dbReference>
<dbReference type="STRING" id="1003195.SCATT_00370"/>
<proteinExistence type="predicted"/>
<reference evidence="2" key="1">
    <citation type="submission" date="2011-12" db="EMBL/GenBank/DDBJ databases">
        <title>Complete genome sequence of Streptomyces cattleya strain DSM 46488.</title>
        <authorList>
            <person name="Ou H.-Y."/>
            <person name="Li P."/>
            <person name="Zhao C."/>
            <person name="O'Hagan D."/>
            <person name="Deng Z."/>
        </authorList>
    </citation>
    <scope>NUCLEOTIDE SEQUENCE [LARGE SCALE GENOMIC DNA]</scope>
    <source>
        <strain evidence="2">ATCC 35852 / DSM 46488 / JCM 4925 / NBRC 14057 / NRRL 8057</strain>
    </source>
</reference>
<dbReference type="Proteomes" id="UP000007842">
    <property type="component" value="Chromosome"/>
</dbReference>
<dbReference type="InterPro" id="IPR019587">
    <property type="entry name" value="Polyketide_cyclase/dehydratase"/>
</dbReference>
<dbReference type="HOGENOM" id="CLU_150677_0_0_11"/>
<accession>G8WVW3</accession>
<evidence type="ECO:0000313" key="1">
    <source>
        <dbReference type="EMBL" id="AEW92408.1"/>
    </source>
</evidence>
<dbReference type="KEGG" id="scy:SCATT_00370"/>
<dbReference type="InterPro" id="IPR023393">
    <property type="entry name" value="START-like_dom_sf"/>
</dbReference>
<evidence type="ECO:0000313" key="2">
    <source>
        <dbReference type="Proteomes" id="UP000007842"/>
    </source>
</evidence>
<dbReference type="RefSeq" id="WP_014627203.1">
    <property type="nucleotide sequence ID" value="NC_016111.1"/>
</dbReference>
<sequence>MIDVVDYQATRTIDARPERVFAEASDPRTLDHWLPRGVHVESARLPEVTVSHGEPAERDRALMRTEDDRLRVEWGTRDSSEYAGWLQVAAGAAGSSEVTVHLTFRDPGHAPPGGQVEAALGQSLDRLADQVRQHGERPR</sequence>
<dbReference type="PATRIC" id="fig|1003195.29.peg.36"/>
<gene>
    <name evidence="1" type="ordered locus">SCATT_00370</name>
</gene>
<dbReference type="Pfam" id="PF10604">
    <property type="entry name" value="Polyketide_cyc2"/>
    <property type="match status" value="1"/>
</dbReference>
<dbReference type="SUPFAM" id="SSF55961">
    <property type="entry name" value="Bet v1-like"/>
    <property type="match status" value="1"/>
</dbReference>
<name>G8WVW3_STREN</name>
<evidence type="ECO:0008006" key="3">
    <source>
        <dbReference type="Google" id="ProtNLM"/>
    </source>
</evidence>
<dbReference type="EMBL" id="CP003219">
    <property type="protein sequence ID" value="AEW92408.1"/>
    <property type="molecule type" value="Genomic_DNA"/>
</dbReference>